<evidence type="ECO:0000313" key="1">
    <source>
        <dbReference type="EMBL" id="KKM98918.1"/>
    </source>
</evidence>
<accession>A0A0F9LZS7</accession>
<gene>
    <name evidence="1" type="ORF">LCGC14_1153030</name>
</gene>
<dbReference type="EMBL" id="LAZR01005560">
    <property type="protein sequence ID" value="KKM98918.1"/>
    <property type="molecule type" value="Genomic_DNA"/>
</dbReference>
<organism evidence="1">
    <name type="scientific">marine sediment metagenome</name>
    <dbReference type="NCBI Taxonomy" id="412755"/>
    <lineage>
        <taxon>unclassified sequences</taxon>
        <taxon>metagenomes</taxon>
        <taxon>ecological metagenomes</taxon>
    </lineage>
</organism>
<name>A0A0F9LZS7_9ZZZZ</name>
<protein>
    <submittedName>
        <fullName evidence="1">Uncharacterized protein</fullName>
    </submittedName>
</protein>
<proteinExistence type="predicted"/>
<reference evidence="1" key="1">
    <citation type="journal article" date="2015" name="Nature">
        <title>Complex archaea that bridge the gap between prokaryotes and eukaryotes.</title>
        <authorList>
            <person name="Spang A."/>
            <person name="Saw J.H."/>
            <person name="Jorgensen S.L."/>
            <person name="Zaremba-Niedzwiedzka K."/>
            <person name="Martijn J."/>
            <person name="Lind A.E."/>
            <person name="van Eijk R."/>
            <person name="Schleper C."/>
            <person name="Guy L."/>
            <person name="Ettema T.J."/>
        </authorList>
    </citation>
    <scope>NUCLEOTIDE SEQUENCE</scope>
</reference>
<dbReference type="AlphaFoldDB" id="A0A0F9LZS7"/>
<comment type="caution">
    <text evidence="1">The sequence shown here is derived from an EMBL/GenBank/DDBJ whole genome shotgun (WGS) entry which is preliminary data.</text>
</comment>
<sequence length="97" mass="11042">MATLMSTSEGMIEIHGPALRTNEISKGDRILQENGWFGTMYDNKNGNIRTAEVEGTFTEIGSIYAHDIVAVQHDRVWRHIEYTDAQNKLRKTVSDLF</sequence>